<accession>A0ABD0PR92</accession>
<evidence type="ECO:0000313" key="1">
    <source>
        <dbReference type="EMBL" id="KAL0176261.1"/>
    </source>
</evidence>
<gene>
    <name evidence="1" type="ORF">M9458_028591</name>
</gene>
<name>A0ABD0PR92_CIRMR</name>
<dbReference type="AlphaFoldDB" id="A0ABD0PR92"/>
<dbReference type="EMBL" id="JAMKFB020000014">
    <property type="protein sequence ID" value="KAL0176261.1"/>
    <property type="molecule type" value="Genomic_DNA"/>
</dbReference>
<comment type="caution">
    <text evidence="1">The sequence shown here is derived from an EMBL/GenBank/DDBJ whole genome shotgun (WGS) entry which is preliminary data.</text>
</comment>
<reference evidence="1 2" key="1">
    <citation type="submission" date="2024-05" db="EMBL/GenBank/DDBJ databases">
        <title>Genome sequencing and assembly of Indian major carp, Cirrhinus mrigala (Hamilton, 1822).</title>
        <authorList>
            <person name="Mohindra V."/>
            <person name="Chowdhury L.M."/>
            <person name="Lal K."/>
            <person name="Jena J.K."/>
        </authorList>
    </citation>
    <scope>NUCLEOTIDE SEQUENCE [LARGE SCALE GENOMIC DNA]</scope>
    <source>
        <strain evidence="1">CM1030</strain>
        <tissue evidence="1">Blood</tissue>
    </source>
</reference>
<sequence length="67" mass="7412">MITLNNSVTYMIEPLADQTQSQGHAVFNAQSLKMPVGTCGHYHGDGNHSESLQELIDVMAKPQRTNR</sequence>
<keyword evidence="2" id="KW-1185">Reference proteome</keyword>
<proteinExistence type="predicted"/>
<feature type="non-terminal residue" evidence="1">
    <location>
        <position position="67"/>
    </location>
</feature>
<dbReference type="Proteomes" id="UP001529510">
    <property type="component" value="Unassembled WGS sequence"/>
</dbReference>
<protein>
    <submittedName>
        <fullName evidence="1">Uncharacterized protein</fullName>
    </submittedName>
</protein>
<evidence type="ECO:0000313" key="2">
    <source>
        <dbReference type="Proteomes" id="UP001529510"/>
    </source>
</evidence>
<organism evidence="1 2">
    <name type="scientific">Cirrhinus mrigala</name>
    <name type="common">Mrigala</name>
    <dbReference type="NCBI Taxonomy" id="683832"/>
    <lineage>
        <taxon>Eukaryota</taxon>
        <taxon>Metazoa</taxon>
        <taxon>Chordata</taxon>
        <taxon>Craniata</taxon>
        <taxon>Vertebrata</taxon>
        <taxon>Euteleostomi</taxon>
        <taxon>Actinopterygii</taxon>
        <taxon>Neopterygii</taxon>
        <taxon>Teleostei</taxon>
        <taxon>Ostariophysi</taxon>
        <taxon>Cypriniformes</taxon>
        <taxon>Cyprinidae</taxon>
        <taxon>Labeoninae</taxon>
        <taxon>Labeonini</taxon>
        <taxon>Cirrhinus</taxon>
    </lineage>
</organism>